<name>A0A1I8PK02_STOCA</name>
<dbReference type="AlphaFoldDB" id="A0A1I8PK02"/>
<evidence type="ECO:0008006" key="4">
    <source>
        <dbReference type="Google" id="ProtNLM"/>
    </source>
</evidence>
<feature type="signal peptide" evidence="1">
    <location>
        <begin position="1"/>
        <end position="17"/>
    </location>
</feature>
<dbReference type="PANTHER" id="PTHR35685">
    <property type="entry name" value="825-OAK-RELATED-RELATED"/>
    <property type="match status" value="1"/>
</dbReference>
<dbReference type="PANTHER" id="PTHR35685:SF2">
    <property type="entry name" value="825-OAK-RELATED"/>
    <property type="match status" value="1"/>
</dbReference>
<dbReference type="VEuPathDB" id="VectorBase:SCAU008834"/>
<reference evidence="2" key="1">
    <citation type="submission" date="2020-05" db="UniProtKB">
        <authorList>
            <consortium name="EnsemblMetazoa"/>
        </authorList>
    </citation>
    <scope>IDENTIFICATION</scope>
    <source>
        <strain evidence="2">USDA</strain>
    </source>
</reference>
<gene>
    <name evidence="2" type="primary">106088124</name>
</gene>
<evidence type="ECO:0000313" key="3">
    <source>
        <dbReference type="Proteomes" id="UP000095300"/>
    </source>
</evidence>
<feature type="chain" id="PRO_5009326776" description="Cuticle protein 38-like" evidence="1">
    <location>
        <begin position="18"/>
        <end position="110"/>
    </location>
</feature>
<organism evidence="2 3">
    <name type="scientific">Stomoxys calcitrans</name>
    <name type="common">Stable fly</name>
    <name type="synonym">Conops calcitrans</name>
    <dbReference type="NCBI Taxonomy" id="35570"/>
    <lineage>
        <taxon>Eukaryota</taxon>
        <taxon>Metazoa</taxon>
        <taxon>Ecdysozoa</taxon>
        <taxon>Arthropoda</taxon>
        <taxon>Hexapoda</taxon>
        <taxon>Insecta</taxon>
        <taxon>Pterygota</taxon>
        <taxon>Neoptera</taxon>
        <taxon>Endopterygota</taxon>
        <taxon>Diptera</taxon>
        <taxon>Brachycera</taxon>
        <taxon>Muscomorpha</taxon>
        <taxon>Muscoidea</taxon>
        <taxon>Muscidae</taxon>
        <taxon>Stomoxys</taxon>
    </lineage>
</organism>
<proteinExistence type="predicted"/>
<evidence type="ECO:0000313" key="2">
    <source>
        <dbReference type="EnsemblMetazoa" id="SCAU008834-PA"/>
    </source>
</evidence>
<sequence length="110" mass="10865">MFKFAFVIFAVIACAAAKPGLIGAPLAYTAPAAVVAAAPAPFVTATSSQVIARNYNGIATAPVVAPVAAPLVAKTIAAPVAAYTAPLAYNAPLAYSAPLAYAGVHSPLLL</sequence>
<dbReference type="EnsemblMetazoa" id="SCAU008834-RA">
    <property type="protein sequence ID" value="SCAU008834-PA"/>
    <property type="gene ID" value="SCAU008834"/>
</dbReference>
<dbReference type="KEGG" id="scac:106088124"/>
<dbReference type="Proteomes" id="UP000095300">
    <property type="component" value="Unassembled WGS sequence"/>
</dbReference>
<keyword evidence="3" id="KW-1185">Reference proteome</keyword>
<accession>A0A1I8PK02</accession>
<protein>
    <recommendedName>
        <fullName evidence="4">Cuticle protein 38-like</fullName>
    </recommendedName>
</protein>
<evidence type="ECO:0000256" key="1">
    <source>
        <dbReference type="SAM" id="SignalP"/>
    </source>
</evidence>
<keyword evidence="1" id="KW-0732">Signal</keyword>